<dbReference type="Pfam" id="PF09339">
    <property type="entry name" value="HTH_IclR"/>
    <property type="match status" value="1"/>
</dbReference>
<dbReference type="EMBL" id="JACOPR010000009">
    <property type="protein sequence ID" value="MBC5731727.1"/>
    <property type="molecule type" value="Genomic_DNA"/>
</dbReference>
<dbReference type="SUPFAM" id="SSF55781">
    <property type="entry name" value="GAF domain-like"/>
    <property type="match status" value="1"/>
</dbReference>
<evidence type="ECO:0000256" key="1">
    <source>
        <dbReference type="ARBA" id="ARBA00023015"/>
    </source>
</evidence>
<evidence type="ECO:0000259" key="5">
    <source>
        <dbReference type="PROSITE" id="PS51078"/>
    </source>
</evidence>
<dbReference type="RefSeq" id="WP_101692128.1">
    <property type="nucleotide sequence ID" value="NZ_JACOPR010000009.1"/>
</dbReference>
<dbReference type="InterPro" id="IPR036388">
    <property type="entry name" value="WH-like_DNA-bd_sf"/>
</dbReference>
<organism evidence="6 7">
    <name type="scientific">Pseudoflavonifractor hominis</name>
    <dbReference type="NCBI Taxonomy" id="2763059"/>
    <lineage>
        <taxon>Bacteria</taxon>
        <taxon>Bacillati</taxon>
        <taxon>Bacillota</taxon>
        <taxon>Clostridia</taxon>
        <taxon>Eubacteriales</taxon>
        <taxon>Oscillospiraceae</taxon>
        <taxon>Pseudoflavonifractor</taxon>
    </lineage>
</organism>
<evidence type="ECO:0000313" key="6">
    <source>
        <dbReference type="EMBL" id="MBC5731727.1"/>
    </source>
</evidence>
<keyword evidence="7" id="KW-1185">Reference proteome</keyword>
<keyword evidence="2" id="KW-0238">DNA-binding</keyword>
<dbReference type="Pfam" id="PF01614">
    <property type="entry name" value="IclR_C"/>
    <property type="match status" value="1"/>
</dbReference>
<gene>
    <name evidence="6" type="ORF">H8S34_12950</name>
</gene>
<evidence type="ECO:0000259" key="4">
    <source>
        <dbReference type="PROSITE" id="PS51077"/>
    </source>
</evidence>
<feature type="domain" description="HTH iclR-type" evidence="4">
    <location>
        <begin position="11"/>
        <end position="72"/>
    </location>
</feature>
<dbReference type="InterPro" id="IPR036390">
    <property type="entry name" value="WH_DNA-bd_sf"/>
</dbReference>
<dbReference type="Proteomes" id="UP000660021">
    <property type="component" value="Unassembled WGS sequence"/>
</dbReference>
<dbReference type="InterPro" id="IPR005471">
    <property type="entry name" value="Tscrpt_reg_IclR_N"/>
</dbReference>
<protein>
    <submittedName>
        <fullName evidence="6">IclR family transcriptional regulator</fullName>
    </submittedName>
</protein>
<dbReference type="PROSITE" id="PS51078">
    <property type="entry name" value="ICLR_ED"/>
    <property type="match status" value="1"/>
</dbReference>
<name>A0ABR7HW31_9FIRM</name>
<sequence length="263" mass="29591">MEKHSRKAPQIQSVVRAGEILEAFTGFKELGLAEIARLLDLNKSTTFGLVNTLAALGYLEQVQPSKKYRLGLRLLELGNLVQRRLDVREEARRNMVAFSEKYNALMHLAIHSNGYAVYIDKVEVDAPITMYSQIGRRAPMYCTAVGKAMLAFLPEEYVEEVIARGLEPHTANTIVDREALWNELRQIRSTQIAMDRQELEEGLTCVATPIFDRTGKVCAAMSISFPYGKIRGVNLEALEKDLRNNGREISIRIGFKSTGETEL</sequence>
<dbReference type="SUPFAM" id="SSF46785">
    <property type="entry name" value="Winged helix' DNA-binding domain"/>
    <property type="match status" value="1"/>
</dbReference>
<dbReference type="SMART" id="SM00346">
    <property type="entry name" value="HTH_ICLR"/>
    <property type="match status" value="1"/>
</dbReference>
<dbReference type="Gene3D" id="3.30.450.40">
    <property type="match status" value="1"/>
</dbReference>
<dbReference type="InterPro" id="IPR029016">
    <property type="entry name" value="GAF-like_dom_sf"/>
</dbReference>
<evidence type="ECO:0000313" key="7">
    <source>
        <dbReference type="Proteomes" id="UP000660021"/>
    </source>
</evidence>
<dbReference type="Gene3D" id="1.10.10.10">
    <property type="entry name" value="Winged helix-like DNA-binding domain superfamily/Winged helix DNA-binding domain"/>
    <property type="match status" value="1"/>
</dbReference>
<keyword evidence="1" id="KW-0805">Transcription regulation</keyword>
<dbReference type="InterPro" id="IPR014757">
    <property type="entry name" value="Tscrpt_reg_IclR_C"/>
</dbReference>
<dbReference type="PANTHER" id="PTHR30136:SF24">
    <property type="entry name" value="HTH-TYPE TRANSCRIPTIONAL REPRESSOR ALLR"/>
    <property type="match status" value="1"/>
</dbReference>
<keyword evidence="3" id="KW-0804">Transcription</keyword>
<accession>A0ABR7HW31</accession>
<reference evidence="6 7" key="1">
    <citation type="submission" date="2020-08" db="EMBL/GenBank/DDBJ databases">
        <title>Genome public.</title>
        <authorList>
            <person name="Liu C."/>
            <person name="Sun Q."/>
        </authorList>
    </citation>
    <scope>NUCLEOTIDE SEQUENCE [LARGE SCALE GENOMIC DNA]</scope>
    <source>
        <strain evidence="6 7">New-38</strain>
    </source>
</reference>
<evidence type="ECO:0000256" key="3">
    <source>
        <dbReference type="ARBA" id="ARBA00023163"/>
    </source>
</evidence>
<dbReference type="InterPro" id="IPR050707">
    <property type="entry name" value="HTH_MetabolicPath_Reg"/>
</dbReference>
<comment type="caution">
    <text evidence="6">The sequence shown here is derived from an EMBL/GenBank/DDBJ whole genome shotgun (WGS) entry which is preliminary data.</text>
</comment>
<proteinExistence type="predicted"/>
<dbReference type="PROSITE" id="PS51077">
    <property type="entry name" value="HTH_ICLR"/>
    <property type="match status" value="1"/>
</dbReference>
<dbReference type="PANTHER" id="PTHR30136">
    <property type="entry name" value="HELIX-TURN-HELIX TRANSCRIPTIONAL REGULATOR, ICLR FAMILY"/>
    <property type="match status" value="1"/>
</dbReference>
<feature type="domain" description="IclR-ED" evidence="5">
    <location>
        <begin position="73"/>
        <end position="255"/>
    </location>
</feature>
<evidence type="ECO:0000256" key="2">
    <source>
        <dbReference type="ARBA" id="ARBA00023125"/>
    </source>
</evidence>